<dbReference type="NCBIfam" id="TIGR01093">
    <property type="entry name" value="aroD"/>
    <property type="match status" value="1"/>
</dbReference>
<evidence type="ECO:0000313" key="7">
    <source>
        <dbReference type="Proteomes" id="UP000590964"/>
    </source>
</evidence>
<dbReference type="GO" id="GO:0008652">
    <property type="term" value="P:amino acid biosynthetic process"/>
    <property type="evidence" value="ECO:0007669"/>
    <property type="project" value="UniProtKB-KW"/>
</dbReference>
<dbReference type="GO" id="GO:0009073">
    <property type="term" value="P:aromatic amino acid family biosynthetic process"/>
    <property type="evidence" value="ECO:0007669"/>
    <property type="project" value="UniProtKB-KW"/>
</dbReference>
<evidence type="ECO:0000256" key="2">
    <source>
        <dbReference type="ARBA" id="ARBA00023239"/>
    </source>
</evidence>
<feature type="binding site" evidence="4">
    <location>
        <begin position="29"/>
        <end position="31"/>
    </location>
    <ligand>
        <name>3-dehydroquinate</name>
        <dbReference type="ChEBI" id="CHEBI:32364"/>
    </ligand>
</feature>
<comment type="caution">
    <text evidence="4">Lacks conserved residue(s) required for the propagation of feature annotation.</text>
</comment>
<reference evidence="6" key="2">
    <citation type="submission" date="2021-03" db="EMBL/GenBank/DDBJ databases">
        <authorList>
            <person name="Jaffe A."/>
        </authorList>
    </citation>
    <scope>NUCLEOTIDE SEQUENCE</scope>
    <source>
        <strain evidence="6">RIFCSPLOWO2_01_FULL_43_13</strain>
    </source>
</reference>
<sequence length="226" mass="25419">MIAVPITAESITGALEQIQEANKVADVIELRLDYLEKINESIMQELMQKAEKPVIVTFRKLNHGALIKDSERLSLLKKAIKSKAQMVDFEVETSQEIIQEAILSKQASQQIILSFHDFEKTPPLEELAKIVERMKLLNADVFKIVTFAANNEDSERVLSLIPRINAIHKKAIAFCMGEKGMQSRVECMKKGAFLTFASLKKGKESAPGQLTIKQVRDFLSDKNGKF</sequence>
<evidence type="ECO:0000256" key="1">
    <source>
        <dbReference type="ARBA" id="ARBA00001864"/>
    </source>
</evidence>
<feature type="active site" description="Proton donor/acceptor" evidence="4">
    <location>
        <position position="116"/>
    </location>
</feature>
<dbReference type="InterPro" id="IPR001381">
    <property type="entry name" value="DHquinase_I"/>
</dbReference>
<feature type="binding site" evidence="4">
    <location>
        <position position="209"/>
    </location>
    <ligand>
        <name>3-dehydroquinate</name>
        <dbReference type="ChEBI" id="CHEBI:32364"/>
    </ligand>
</feature>
<comment type="similarity">
    <text evidence="4">Belongs to the type-I 3-dehydroquinase family.</text>
</comment>
<organism evidence="5 7">
    <name type="scientific">Candidatus Iainarchaeum sp</name>
    <dbReference type="NCBI Taxonomy" id="3101447"/>
    <lineage>
        <taxon>Archaea</taxon>
        <taxon>Candidatus Iainarchaeota</taxon>
        <taxon>Candidatus Iainarchaeia</taxon>
        <taxon>Candidatus Iainarchaeales</taxon>
        <taxon>Candidatus Iainarchaeaceae</taxon>
        <taxon>Candidatus Iainarchaeum</taxon>
    </lineage>
</organism>
<dbReference type="Proteomes" id="UP000590964">
    <property type="component" value="Unassembled WGS sequence"/>
</dbReference>
<dbReference type="SUPFAM" id="SSF51569">
    <property type="entry name" value="Aldolase"/>
    <property type="match status" value="1"/>
</dbReference>
<dbReference type="PANTHER" id="PTHR43699:SF1">
    <property type="entry name" value="3-DEHYDROQUINATE DEHYDRATASE"/>
    <property type="match status" value="1"/>
</dbReference>
<feature type="binding site" evidence="4">
    <location>
        <position position="59"/>
    </location>
    <ligand>
        <name>3-dehydroquinate</name>
        <dbReference type="ChEBI" id="CHEBI:32364"/>
    </ligand>
</feature>
<comment type="caution">
    <text evidence="5">The sequence shown here is derived from an EMBL/GenBank/DDBJ whole genome shotgun (WGS) entry which is preliminary data.</text>
</comment>
<dbReference type="AlphaFoldDB" id="A0A7J4JU50"/>
<dbReference type="Pfam" id="PF01487">
    <property type="entry name" value="DHquinase_I"/>
    <property type="match status" value="1"/>
</dbReference>
<proteinExistence type="inferred from homology"/>
<evidence type="ECO:0000313" key="6">
    <source>
        <dbReference type="EMBL" id="MBS3058437.1"/>
    </source>
</evidence>
<accession>A0A7J4JU50</accession>
<comment type="function">
    <text evidence="4">Involved in the third step of the chorismate pathway, which leads to the biosynthesis of aromatic amino acids. Catalyzes the cis-dehydration of 3-dehydroquinate (DHQ) and introduces the first double bond of the aromatic ring to yield 3-dehydroshikimate.</text>
</comment>
<dbReference type="GO" id="GO:0009423">
    <property type="term" value="P:chorismate biosynthetic process"/>
    <property type="evidence" value="ECO:0007669"/>
    <property type="project" value="UniProtKB-UniRule"/>
</dbReference>
<keyword evidence="4" id="KW-0057">Aromatic amino acid biosynthesis</keyword>
<feature type="active site" description="Schiff-base intermediate with substrate" evidence="4">
    <location>
        <position position="143"/>
    </location>
</feature>
<evidence type="ECO:0000256" key="3">
    <source>
        <dbReference type="ARBA" id="ARBA00023270"/>
    </source>
</evidence>
<dbReference type="InterPro" id="IPR013785">
    <property type="entry name" value="Aldolase_TIM"/>
</dbReference>
<feature type="binding site" evidence="4">
    <location>
        <position position="184"/>
    </location>
    <ligand>
        <name>3-dehydroquinate</name>
        <dbReference type="ChEBI" id="CHEBI:32364"/>
    </ligand>
</feature>
<reference evidence="5" key="1">
    <citation type="journal article" date="2020" name="bioRxiv">
        <title>A rank-normalized archaeal taxonomy based on genome phylogeny resolves widespread incomplete and uneven classifications.</title>
        <authorList>
            <person name="Rinke C."/>
            <person name="Chuvochina M."/>
            <person name="Mussig A.J."/>
            <person name="Chaumeil P.-A."/>
            <person name="Waite D.W."/>
            <person name="Whitman W.B."/>
            <person name="Parks D.H."/>
            <person name="Hugenholtz P."/>
        </authorList>
    </citation>
    <scope>NUCLEOTIDE SEQUENCE</scope>
    <source>
        <strain evidence="5">UBA10191</strain>
    </source>
</reference>
<dbReference type="EMBL" id="DUFW01000022">
    <property type="protein sequence ID" value="HIH21311.1"/>
    <property type="molecule type" value="Genomic_DNA"/>
</dbReference>
<dbReference type="InterPro" id="IPR050146">
    <property type="entry name" value="Type-I_3-dehydroquinase"/>
</dbReference>
<dbReference type="PANTHER" id="PTHR43699">
    <property type="entry name" value="3-DEHYDROQUINATE DEHYDRATASE"/>
    <property type="match status" value="1"/>
</dbReference>
<keyword evidence="2 4" id="KW-0456">Lyase</keyword>
<name>A0A7J4JU50_9ARCH</name>
<evidence type="ECO:0000256" key="4">
    <source>
        <dbReference type="HAMAP-Rule" id="MF_00214"/>
    </source>
</evidence>
<keyword evidence="4" id="KW-0028">Amino-acid biosynthesis</keyword>
<feature type="binding site" evidence="4">
    <location>
        <position position="205"/>
    </location>
    <ligand>
        <name>3-dehydroquinate</name>
        <dbReference type="ChEBI" id="CHEBI:32364"/>
    </ligand>
</feature>
<dbReference type="GO" id="GO:0046279">
    <property type="term" value="P:3,4-dihydroxybenzoate biosynthetic process"/>
    <property type="evidence" value="ECO:0007669"/>
    <property type="project" value="UniProtKB-ARBA"/>
</dbReference>
<dbReference type="EMBL" id="JAGVWB010000023">
    <property type="protein sequence ID" value="MBS3058437.1"/>
    <property type="molecule type" value="Genomic_DNA"/>
</dbReference>
<dbReference type="HAMAP" id="MF_00214">
    <property type="entry name" value="AroD"/>
    <property type="match status" value="1"/>
</dbReference>
<dbReference type="Proteomes" id="UP000680185">
    <property type="component" value="Unassembled WGS sequence"/>
</dbReference>
<dbReference type="UniPathway" id="UPA00053">
    <property type="reaction ID" value="UER00086"/>
</dbReference>
<comment type="subunit">
    <text evidence="4">Homodimer.</text>
</comment>
<dbReference type="EC" id="4.2.1.10" evidence="4"/>
<comment type="catalytic activity">
    <reaction evidence="1 4">
        <text>3-dehydroquinate = 3-dehydroshikimate + H2O</text>
        <dbReference type="Rhea" id="RHEA:21096"/>
        <dbReference type="ChEBI" id="CHEBI:15377"/>
        <dbReference type="ChEBI" id="CHEBI:16630"/>
        <dbReference type="ChEBI" id="CHEBI:32364"/>
        <dbReference type="EC" id="4.2.1.10"/>
    </reaction>
</comment>
<dbReference type="CDD" id="cd00502">
    <property type="entry name" value="DHQase_I"/>
    <property type="match status" value="1"/>
</dbReference>
<gene>
    <name evidence="4 5" type="primary">aroD</name>
    <name evidence="5" type="ORF">HA222_01455</name>
    <name evidence="6" type="ORF">J4478_03485</name>
</gene>
<comment type="pathway">
    <text evidence="4">Metabolic intermediate biosynthesis; chorismate biosynthesis; chorismate from D-erythrose 4-phosphate and phosphoenolpyruvate: step 3/7.</text>
</comment>
<keyword evidence="3 4" id="KW-0704">Schiff base</keyword>
<dbReference type="GO" id="GO:0003855">
    <property type="term" value="F:3-dehydroquinate dehydratase activity"/>
    <property type="evidence" value="ECO:0007669"/>
    <property type="project" value="UniProtKB-UniRule"/>
</dbReference>
<reference evidence="6" key="3">
    <citation type="submission" date="2021-05" db="EMBL/GenBank/DDBJ databases">
        <title>Protein family content uncovers lineage relationships and bacterial pathway maintenance mechanisms in DPANN archaea.</title>
        <authorList>
            <person name="Castelle C.J."/>
            <person name="Meheust R."/>
            <person name="Jaffe A.L."/>
            <person name="Seitz K."/>
            <person name="Gong X."/>
            <person name="Baker B.J."/>
            <person name="Banfield J.F."/>
        </authorList>
    </citation>
    <scope>NUCLEOTIDE SEQUENCE</scope>
    <source>
        <strain evidence="6">RIFCSPLOWO2_01_FULL_43_13</strain>
    </source>
</reference>
<dbReference type="Gene3D" id="3.20.20.70">
    <property type="entry name" value="Aldolase class I"/>
    <property type="match status" value="1"/>
</dbReference>
<protein>
    <recommendedName>
        <fullName evidence="4">3-dehydroquinate dehydratase</fullName>
        <shortName evidence="4">3-dehydroquinase</shortName>
        <ecNumber evidence="4">4.2.1.10</ecNumber>
    </recommendedName>
    <alternativeName>
        <fullName evidence="4">Type I DHQase</fullName>
    </alternativeName>
    <alternativeName>
        <fullName evidence="4">Type I dehydroquinase</fullName>
        <shortName evidence="4">DHQ1</shortName>
    </alternativeName>
</protein>
<evidence type="ECO:0000313" key="5">
    <source>
        <dbReference type="EMBL" id="HIH21311.1"/>
    </source>
</evidence>